<protein>
    <submittedName>
        <fullName evidence="1">Uncharacterized protein</fullName>
    </submittedName>
</protein>
<gene>
    <name evidence="1" type="ORF">J2853_002023</name>
</gene>
<name>A0ABT9Q821_9ACTN</name>
<evidence type="ECO:0000313" key="2">
    <source>
        <dbReference type="Proteomes" id="UP001225356"/>
    </source>
</evidence>
<proteinExistence type="predicted"/>
<reference evidence="1 2" key="1">
    <citation type="submission" date="2023-07" db="EMBL/GenBank/DDBJ databases">
        <title>Sequencing the genomes of 1000 actinobacteria strains.</title>
        <authorList>
            <person name="Klenk H.-P."/>
        </authorList>
    </citation>
    <scope>NUCLEOTIDE SEQUENCE [LARGE SCALE GENOMIC DNA]</scope>
    <source>
        <strain evidence="1 2">DSM 46740</strain>
    </source>
</reference>
<dbReference type="Proteomes" id="UP001225356">
    <property type="component" value="Unassembled WGS sequence"/>
</dbReference>
<evidence type="ECO:0000313" key="1">
    <source>
        <dbReference type="EMBL" id="MDP9842812.1"/>
    </source>
</evidence>
<comment type="caution">
    <text evidence="1">The sequence shown here is derived from an EMBL/GenBank/DDBJ whole genome shotgun (WGS) entry which is preliminary data.</text>
</comment>
<dbReference type="RefSeq" id="WP_307556688.1">
    <property type="nucleotide sequence ID" value="NZ_JAUSQU010000001.1"/>
</dbReference>
<organism evidence="1 2">
    <name type="scientific">Streptosporangium lutulentum</name>
    <dbReference type="NCBI Taxonomy" id="1461250"/>
    <lineage>
        <taxon>Bacteria</taxon>
        <taxon>Bacillati</taxon>
        <taxon>Actinomycetota</taxon>
        <taxon>Actinomycetes</taxon>
        <taxon>Streptosporangiales</taxon>
        <taxon>Streptosporangiaceae</taxon>
        <taxon>Streptosporangium</taxon>
    </lineage>
</organism>
<sequence>MSAPSGDNEFLYELRIEVEEEVILAEASHPEEAVDLPVTEWLFDPTDAEREEIGLRGLLHAVEVLEGDSRSGDHGAANA</sequence>
<accession>A0ABT9Q821</accession>
<dbReference type="EMBL" id="JAUSQU010000001">
    <property type="protein sequence ID" value="MDP9842812.1"/>
    <property type="molecule type" value="Genomic_DNA"/>
</dbReference>
<keyword evidence="2" id="KW-1185">Reference proteome</keyword>